<dbReference type="EMBL" id="AAWS01000053">
    <property type="protein sequence ID" value="EAY25162.1"/>
    <property type="molecule type" value="Genomic_DNA"/>
</dbReference>
<organism evidence="2 3">
    <name type="scientific">Microscilla marina ATCC 23134</name>
    <dbReference type="NCBI Taxonomy" id="313606"/>
    <lineage>
        <taxon>Bacteria</taxon>
        <taxon>Pseudomonadati</taxon>
        <taxon>Bacteroidota</taxon>
        <taxon>Cytophagia</taxon>
        <taxon>Cytophagales</taxon>
        <taxon>Microscillaceae</taxon>
        <taxon>Microscilla</taxon>
    </lineage>
</organism>
<reference evidence="2 3" key="1">
    <citation type="submission" date="2007-01" db="EMBL/GenBank/DDBJ databases">
        <authorList>
            <person name="Haygood M."/>
            <person name="Podell S."/>
            <person name="Anderson C."/>
            <person name="Hopkinson B."/>
            <person name="Roe K."/>
            <person name="Barbeau K."/>
            <person name="Gaasterland T."/>
            <person name="Ferriera S."/>
            <person name="Johnson J."/>
            <person name="Kravitz S."/>
            <person name="Beeson K."/>
            <person name="Sutton G."/>
            <person name="Rogers Y.-H."/>
            <person name="Friedman R."/>
            <person name="Frazier M."/>
            <person name="Venter J.C."/>
        </authorList>
    </citation>
    <scope>NUCLEOTIDE SEQUENCE [LARGE SCALE GENOMIC DNA]</scope>
    <source>
        <strain evidence="2 3">ATCC 23134</strain>
    </source>
</reference>
<dbReference type="AlphaFoldDB" id="A1ZWN0"/>
<dbReference type="Proteomes" id="UP000004095">
    <property type="component" value="Unassembled WGS sequence"/>
</dbReference>
<gene>
    <name evidence="2" type="ORF">M23134_06758</name>
</gene>
<name>A1ZWN0_MICM2</name>
<keyword evidence="3" id="KW-1185">Reference proteome</keyword>
<evidence type="ECO:0000313" key="2">
    <source>
        <dbReference type="EMBL" id="EAY25162.1"/>
    </source>
</evidence>
<evidence type="ECO:0000256" key="1">
    <source>
        <dbReference type="SAM" id="MobiDB-lite"/>
    </source>
</evidence>
<feature type="compositionally biased region" description="Polar residues" evidence="1">
    <location>
        <begin position="38"/>
        <end position="54"/>
    </location>
</feature>
<dbReference type="OrthoDB" id="680392at2"/>
<proteinExistence type="predicted"/>
<feature type="region of interest" description="Disordered" evidence="1">
    <location>
        <begin position="15"/>
        <end position="63"/>
    </location>
</feature>
<evidence type="ECO:0000313" key="3">
    <source>
        <dbReference type="Proteomes" id="UP000004095"/>
    </source>
</evidence>
<sequence length="224" mass="24400">MCILLAVCTSCGGAKEGGNTENTDTTSSNTTPNNEGNQQNSDTTGTKANPSSTGYTGGDEPNGFTADEVLLAPELYKYMQANMKGWALITREKWLSNDAKKVVDPGDTAIIYEKDIVVKGDFNGDGKEDCAGFFINKANEARLMIFHKTDDGYEAIKVSDEGKIEGKASLGLGLRLQPPGKIEMYDPSESFVLKNESFVYMTYGKSDNIISYKDGKYVKAFTRD</sequence>
<protein>
    <submittedName>
        <fullName evidence="2">Uncharacterized protein</fullName>
    </submittedName>
</protein>
<feature type="compositionally biased region" description="Low complexity" evidence="1">
    <location>
        <begin position="17"/>
        <end position="37"/>
    </location>
</feature>
<comment type="caution">
    <text evidence="2">The sequence shown here is derived from an EMBL/GenBank/DDBJ whole genome shotgun (WGS) entry which is preliminary data.</text>
</comment>
<accession>A1ZWN0</accession>